<dbReference type="InterPro" id="IPR023082">
    <property type="entry name" value="Homeo_prospero_dom"/>
</dbReference>
<evidence type="ECO:0000313" key="8">
    <source>
        <dbReference type="EMBL" id="GIY93266.1"/>
    </source>
</evidence>
<gene>
    <name evidence="8" type="ORF">CEXT_532881</name>
</gene>
<dbReference type="InterPro" id="IPR009057">
    <property type="entry name" value="Homeodomain-like_sf"/>
</dbReference>
<feature type="domain" description="Prospero" evidence="7">
    <location>
        <begin position="23"/>
        <end position="54"/>
    </location>
</feature>
<dbReference type="GO" id="GO:0000981">
    <property type="term" value="F:DNA-binding transcription factor activity, RNA polymerase II-specific"/>
    <property type="evidence" value="ECO:0007669"/>
    <property type="project" value="TreeGrafter"/>
</dbReference>
<comment type="caution">
    <text evidence="8">The sequence shown here is derived from an EMBL/GenBank/DDBJ whole genome shotgun (WGS) entry which is preliminary data.</text>
</comment>
<dbReference type="InterPro" id="IPR039350">
    <property type="entry name" value="Prospero_homeodomain"/>
</dbReference>
<reference evidence="8 9" key="1">
    <citation type="submission" date="2021-06" db="EMBL/GenBank/DDBJ databases">
        <title>Caerostris extrusa draft genome.</title>
        <authorList>
            <person name="Kono N."/>
            <person name="Arakawa K."/>
        </authorList>
    </citation>
    <scope>NUCLEOTIDE SEQUENCE [LARGE SCALE GENOMIC DNA]</scope>
</reference>
<organism evidence="8 9">
    <name type="scientific">Caerostris extrusa</name>
    <name type="common">Bark spider</name>
    <name type="synonym">Caerostris bankana</name>
    <dbReference type="NCBI Taxonomy" id="172846"/>
    <lineage>
        <taxon>Eukaryota</taxon>
        <taxon>Metazoa</taxon>
        <taxon>Ecdysozoa</taxon>
        <taxon>Arthropoda</taxon>
        <taxon>Chelicerata</taxon>
        <taxon>Arachnida</taxon>
        <taxon>Araneae</taxon>
        <taxon>Araneomorphae</taxon>
        <taxon>Entelegynae</taxon>
        <taxon>Araneoidea</taxon>
        <taxon>Araneidae</taxon>
        <taxon>Caerostris</taxon>
    </lineage>
</organism>
<dbReference type="InterPro" id="IPR037131">
    <property type="entry name" value="Homeo_prospero_dom_sf"/>
</dbReference>
<name>A0AAV4XEB7_CAEEX</name>
<dbReference type="EMBL" id="BPLR01000253">
    <property type="protein sequence ID" value="GIY93266.1"/>
    <property type="molecule type" value="Genomic_DNA"/>
</dbReference>
<evidence type="ECO:0000256" key="4">
    <source>
        <dbReference type="ARBA" id="ARBA00023155"/>
    </source>
</evidence>
<evidence type="ECO:0000256" key="6">
    <source>
        <dbReference type="ARBA" id="ARBA00023242"/>
    </source>
</evidence>
<evidence type="ECO:0000259" key="7">
    <source>
        <dbReference type="Pfam" id="PF05044"/>
    </source>
</evidence>
<dbReference type="GO" id="GO:0048468">
    <property type="term" value="P:cell development"/>
    <property type="evidence" value="ECO:0007669"/>
    <property type="project" value="UniProtKB-ARBA"/>
</dbReference>
<evidence type="ECO:0000256" key="1">
    <source>
        <dbReference type="ARBA" id="ARBA00004123"/>
    </source>
</evidence>
<dbReference type="SUPFAM" id="SSF46689">
    <property type="entry name" value="Homeodomain-like"/>
    <property type="match status" value="1"/>
</dbReference>
<dbReference type="AlphaFoldDB" id="A0AAV4XEB7"/>
<dbReference type="Proteomes" id="UP001054945">
    <property type="component" value="Unassembled WGS sequence"/>
</dbReference>
<dbReference type="PANTHER" id="PTHR12198:SF0">
    <property type="entry name" value="HOMEOBOX PROTEIN PROSPERO"/>
    <property type="match status" value="1"/>
</dbReference>
<keyword evidence="3" id="KW-0238">DNA-binding</keyword>
<protein>
    <recommendedName>
        <fullName evidence="7">Prospero domain-containing protein</fullName>
    </recommendedName>
</protein>
<accession>A0AAV4XEB7</accession>
<proteinExistence type="predicted"/>
<dbReference type="PANTHER" id="PTHR12198">
    <property type="entry name" value="HOMEOBOX PROTEIN PROSPERO/PROX-1/CEH-26"/>
    <property type="match status" value="1"/>
</dbReference>
<dbReference type="Gene3D" id="1.10.10.500">
    <property type="entry name" value="Homeo-prospero domain"/>
    <property type="match status" value="1"/>
</dbReference>
<dbReference type="GO" id="GO:0000978">
    <property type="term" value="F:RNA polymerase II cis-regulatory region sequence-specific DNA binding"/>
    <property type="evidence" value="ECO:0007669"/>
    <property type="project" value="TreeGrafter"/>
</dbReference>
<evidence type="ECO:0000256" key="5">
    <source>
        <dbReference type="ARBA" id="ARBA00023163"/>
    </source>
</evidence>
<dbReference type="GO" id="GO:0007399">
    <property type="term" value="P:nervous system development"/>
    <property type="evidence" value="ECO:0007669"/>
    <property type="project" value="UniProtKB-ARBA"/>
</dbReference>
<evidence type="ECO:0000313" key="9">
    <source>
        <dbReference type="Proteomes" id="UP001054945"/>
    </source>
</evidence>
<keyword evidence="6" id="KW-0539">Nucleus</keyword>
<keyword evidence="4" id="KW-0371">Homeobox</keyword>
<dbReference type="Pfam" id="PF05044">
    <property type="entry name" value="HPD"/>
    <property type="match status" value="1"/>
</dbReference>
<sequence>MHTSTLDAHAPEESQAHVLLRALPELAVLKMYFPDIRFNKNNTAQLVKWFSNFRCSLCGTSCRCLSTCSGPYNISRDYKVFYIESEFMRVSNILGIYGTPCSPEYTGSI</sequence>
<keyword evidence="9" id="KW-1185">Reference proteome</keyword>
<comment type="subcellular location">
    <subcellularLocation>
        <location evidence="1">Nucleus</location>
    </subcellularLocation>
</comment>
<evidence type="ECO:0000256" key="2">
    <source>
        <dbReference type="ARBA" id="ARBA00023015"/>
    </source>
</evidence>
<dbReference type="GO" id="GO:0005634">
    <property type="term" value="C:nucleus"/>
    <property type="evidence" value="ECO:0007669"/>
    <property type="project" value="UniProtKB-SubCell"/>
</dbReference>
<evidence type="ECO:0000256" key="3">
    <source>
        <dbReference type="ARBA" id="ARBA00023125"/>
    </source>
</evidence>
<keyword evidence="5" id="KW-0804">Transcription</keyword>
<keyword evidence="2" id="KW-0805">Transcription regulation</keyword>